<feature type="non-terminal residue" evidence="12">
    <location>
        <position position="1"/>
    </location>
</feature>
<comment type="subcellular location">
    <subcellularLocation>
        <location evidence="1">Cell inner membrane</location>
        <topology evidence="1">Single-pass membrane protein</topology>
        <orientation evidence="1">Periplasmic side</orientation>
    </subcellularLocation>
</comment>
<evidence type="ECO:0000256" key="8">
    <source>
        <dbReference type="ARBA" id="ARBA00022989"/>
    </source>
</evidence>
<evidence type="ECO:0000259" key="11">
    <source>
        <dbReference type="PROSITE" id="PS52015"/>
    </source>
</evidence>
<evidence type="ECO:0000256" key="7">
    <source>
        <dbReference type="ARBA" id="ARBA00022927"/>
    </source>
</evidence>
<dbReference type="GO" id="GO:0031992">
    <property type="term" value="F:energy transducer activity"/>
    <property type="evidence" value="ECO:0007669"/>
    <property type="project" value="TreeGrafter"/>
</dbReference>
<dbReference type="InterPro" id="IPR037682">
    <property type="entry name" value="TonB_C"/>
</dbReference>
<evidence type="ECO:0000256" key="9">
    <source>
        <dbReference type="ARBA" id="ARBA00023136"/>
    </source>
</evidence>
<keyword evidence="5" id="KW-0997">Cell inner membrane</keyword>
<name>A0A972FA19_9RHOO</name>
<evidence type="ECO:0000256" key="1">
    <source>
        <dbReference type="ARBA" id="ARBA00004383"/>
    </source>
</evidence>
<dbReference type="InterPro" id="IPR006260">
    <property type="entry name" value="TonB/TolA_C"/>
</dbReference>
<proteinExistence type="inferred from homology"/>
<keyword evidence="4" id="KW-1003">Cell membrane</keyword>
<dbReference type="Pfam" id="PF03544">
    <property type="entry name" value="TonB_C"/>
    <property type="match status" value="1"/>
</dbReference>
<evidence type="ECO:0000256" key="6">
    <source>
        <dbReference type="ARBA" id="ARBA00022692"/>
    </source>
</evidence>
<organism evidence="12 13">
    <name type="scientific">Azoarcus taiwanensis</name>
    <dbReference type="NCBI Taxonomy" id="666964"/>
    <lineage>
        <taxon>Bacteria</taxon>
        <taxon>Pseudomonadati</taxon>
        <taxon>Pseudomonadota</taxon>
        <taxon>Betaproteobacteria</taxon>
        <taxon>Rhodocyclales</taxon>
        <taxon>Zoogloeaceae</taxon>
        <taxon>Azoarcus</taxon>
    </lineage>
</organism>
<dbReference type="GO" id="GO:0015031">
    <property type="term" value="P:protein transport"/>
    <property type="evidence" value="ECO:0007669"/>
    <property type="project" value="UniProtKB-KW"/>
</dbReference>
<comment type="caution">
    <text evidence="12">The sequence shown here is derived from an EMBL/GenBank/DDBJ whole genome shotgun (WGS) entry which is preliminary data.</text>
</comment>
<dbReference type="RefSeq" id="WP_168989768.1">
    <property type="nucleotide sequence ID" value="NZ_CAWPHM010000139.1"/>
</dbReference>
<dbReference type="PROSITE" id="PS52015">
    <property type="entry name" value="TONB_CTD"/>
    <property type="match status" value="1"/>
</dbReference>
<evidence type="ECO:0000256" key="2">
    <source>
        <dbReference type="ARBA" id="ARBA00006555"/>
    </source>
</evidence>
<evidence type="ECO:0000256" key="10">
    <source>
        <dbReference type="SAM" id="MobiDB-lite"/>
    </source>
</evidence>
<evidence type="ECO:0000256" key="5">
    <source>
        <dbReference type="ARBA" id="ARBA00022519"/>
    </source>
</evidence>
<dbReference type="PANTHER" id="PTHR33446:SF2">
    <property type="entry name" value="PROTEIN TONB"/>
    <property type="match status" value="1"/>
</dbReference>
<comment type="similarity">
    <text evidence="2">Belongs to the TonB family.</text>
</comment>
<dbReference type="AlphaFoldDB" id="A0A972FA19"/>
<sequence>DPTSATASTPPSTATPGPRAATPGQASASGTPASTTAPRFDAAYLNNPAPAYPALSRRMREEGRVLLRVLVSPDGRPTRIELAETSGSSRLDAAAQGAVTRWQFVPARRGDRPVEAWVVVPVVFKLEGR</sequence>
<evidence type="ECO:0000313" key="13">
    <source>
        <dbReference type="Proteomes" id="UP000599523"/>
    </source>
</evidence>
<accession>A0A972FA19</accession>
<keyword evidence="8" id="KW-1133">Transmembrane helix</keyword>
<keyword evidence="7" id="KW-0653">Protein transport</keyword>
<dbReference type="NCBIfam" id="TIGR01352">
    <property type="entry name" value="tonB_Cterm"/>
    <property type="match status" value="1"/>
</dbReference>
<protein>
    <submittedName>
        <fullName evidence="12">TonB family protein</fullName>
    </submittedName>
</protein>
<dbReference type="EMBL" id="WTVM01000225">
    <property type="protein sequence ID" value="NMG05164.1"/>
    <property type="molecule type" value="Genomic_DNA"/>
</dbReference>
<dbReference type="Gene3D" id="3.30.1150.10">
    <property type="match status" value="1"/>
</dbReference>
<evidence type="ECO:0000256" key="4">
    <source>
        <dbReference type="ARBA" id="ARBA00022475"/>
    </source>
</evidence>
<feature type="domain" description="TonB C-terminal" evidence="11">
    <location>
        <begin position="37"/>
        <end position="129"/>
    </location>
</feature>
<dbReference type="GO" id="GO:0098797">
    <property type="term" value="C:plasma membrane protein complex"/>
    <property type="evidence" value="ECO:0007669"/>
    <property type="project" value="TreeGrafter"/>
</dbReference>
<dbReference type="InterPro" id="IPR051045">
    <property type="entry name" value="TonB-dependent_transducer"/>
</dbReference>
<feature type="region of interest" description="Disordered" evidence="10">
    <location>
        <begin position="1"/>
        <end position="45"/>
    </location>
</feature>
<keyword evidence="3" id="KW-0813">Transport</keyword>
<evidence type="ECO:0000256" key="3">
    <source>
        <dbReference type="ARBA" id="ARBA00022448"/>
    </source>
</evidence>
<keyword evidence="6" id="KW-0812">Transmembrane</keyword>
<dbReference type="PANTHER" id="PTHR33446">
    <property type="entry name" value="PROTEIN TONB-RELATED"/>
    <property type="match status" value="1"/>
</dbReference>
<gene>
    <name evidence="12" type="ORF">GPA21_19690</name>
</gene>
<dbReference type="Proteomes" id="UP000599523">
    <property type="component" value="Unassembled WGS sequence"/>
</dbReference>
<dbReference type="GO" id="GO:0055085">
    <property type="term" value="P:transmembrane transport"/>
    <property type="evidence" value="ECO:0007669"/>
    <property type="project" value="InterPro"/>
</dbReference>
<reference evidence="12" key="1">
    <citation type="submission" date="2019-12" db="EMBL/GenBank/DDBJ databases">
        <title>Comparative genomics gives insights into the taxonomy of the Azoarcus-Aromatoleum group and reveals separate origins of nif in the plant-associated Azoarcus and non-plant-associated Aromatoleum sub-groups.</title>
        <authorList>
            <person name="Lafos M."/>
            <person name="Maluk M."/>
            <person name="Batista M."/>
            <person name="Junghare M."/>
            <person name="Carmona M."/>
            <person name="Faoro H."/>
            <person name="Cruz L.M."/>
            <person name="Battistoni F."/>
            <person name="De Souza E."/>
            <person name="Pedrosa F."/>
            <person name="Chen W.-M."/>
            <person name="Poole P.S."/>
            <person name="Dixon R.A."/>
            <person name="James E.K."/>
        </authorList>
    </citation>
    <scope>NUCLEOTIDE SEQUENCE</scope>
    <source>
        <strain evidence="12">NSC3</strain>
    </source>
</reference>
<dbReference type="SUPFAM" id="SSF74653">
    <property type="entry name" value="TolA/TonB C-terminal domain"/>
    <property type="match status" value="1"/>
</dbReference>
<keyword evidence="13" id="KW-1185">Reference proteome</keyword>
<evidence type="ECO:0000313" key="12">
    <source>
        <dbReference type="EMBL" id="NMG05164.1"/>
    </source>
</evidence>
<keyword evidence="9" id="KW-0472">Membrane</keyword>